<evidence type="ECO:0000259" key="7">
    <source>
        <dbReference type="PROSITE" id="PS50988"/>
    </source>
</evidence>
<evidence type="ECO:0000313" key="10">
    <source>
        <dbReference type="Proteomes" id="UP000014760"/>
    </source>
</evidence>
<keyword evidence="6" id="KW-0687">Ribonucleoprotein</keyword>
<dbReference type="Gene3D" id="3.40.50.410">
    <property type="entry name" value="von Willebrand factor, type A domain"/>
    <property type="match status" value="1"/>
</dbReference>
<dbReference type="GO" id="GO:0046872">
    <property type="term" value="F:metal ion binding"/>
    <property type="evidence" value="ECO:0007669"/>
    <property type="project" value="UniProtKB-KW"/>
</dbReference>
<dbReference type="InterPro" id="IPR056800">
    <property type="entry name" value="vWA_Ro60"/>
</dbReference>
<dbReference type="PROSITE" id="PS50988">
    <property type="entry name" value="TROVE"/>
    <property type="match status" value="1"/>
</dbReference>
<name>R7THM6_CAPTE</name>
<evidence type="ECO:0000256" key="5">
    <source>
        <dbReference type="ARBA" id="ARBA00022884"/>
    </source>
</evidence>
<dbReference type="PANTHER" id="PTHR14202">
    <property type="entry name" value="60 KDA RIBONUCLEOPROTEIN SSA/RO"/>
    <property type="match status" value="1"/>
</dbReference>
<dbReference type="InterPro" id="IPR040322">
    <property type="entry name" value="TROVE2"/>
</dbReference>
<dbReference type="Proteomes" id="UP000014760">
    <property type="component" value="Unassembled WGS sequence"/>
</dbReference>
<sequence length="535" mass="60272">MDDINRLRRFLCTRSERGVCLVKGKQKTVSNLEYDPDDLQLMQHLTRTMPAEDLINEIVRYSAVGRLVHPEPVVFALAVCAKTASNMKLRQAAFDALGDVCMSSTQLFQFLTYCRQLPLSSKDEISKDENSGWGRAKRRAISLWYNQKSAHQLALAVTKCRGRQGWAHIDLLRLAHVRPTNEGATLVMKYVTRGLAQVVKDYANDGLTSELKEVLQYLRDVELVKHSHDEHQVAMLVEKHQLSFEHIPTWMRNSAEVWRSLLLHMPLQELILSLGKISRVGILSATDTNSMAPTVIERLKSDITEESNLHPFAILAAQKAYEKGRLEKNRKIDWKPNPAIVESLSTAFCASFKNIVPTEKRFLMAVDVSGSMQYGSVNGTYQLKPVQAAATILMSIARSEQHYEMLVFSEPMAPAPLNKDMSLQELCHALGDRQQSSVGTMDCALPIIWAMELKKDFDVFLLITDCDTLENTMSPAEALEKYRKVMQKPQARFIVIALTSANFKLSNYDDPGMLDIAGFDVATVSVMRNFIVGDM</sequence>
<dbReference type="InterPro" id="IPR036465">
    <property type="entry name" value="vWFA_dom_sf"/>
</dbReference>
<accession>R7THM6</accession>
<keyword evidence="4" id="KW-0479">Metal-binding</keyword>
<dbReference type="HOGENOM" id="CLU_024421_1_0_1"/>
<proteinExistence type="inferred from homology"/>
<dbReference type="GO" id="GO:0005737">
    <property type="term" value="C:cytoplasm"/>
    <property type="evidence" value="ECO:0007669"/>
    <property type="project" value="UniProtKB-SubCell"/>
</dbReference>
<comment type="similarity">
    <text evidence="2">Belongs to the Ro 60 kDa family.</text>
</comment>
<evidence type="ECO:0000256" key="6">
    <source>
        <dbReference type="ARBA" id="ARBA00023274"/>
    </source>
</evidence>
<dbReference type="PANTHER" id="PTHR14202:SF0">
    <property type="entry name" value="RNA-BINDING PROTEIN RO60"/>
    <property type="match status" value="1"/>
</dbReference>
<dbReference type="GO" id="GO:1990904">
    <property type="term" value="C:ribonucleoprotein complex"/>
    <property type="evidence" value="ECO:0007669"/>
    <property type="project" value="UniProtKB-KW"/>
</dbReference>
<dbReference type="Pfam" id="PF25045">
    <property type="entry name" value="vWA_Ro60"/>
    <property type="match status" value="1"/>
</dbReference>
<dbReference type="Pfam" id="PF05731">
    <property type="entry name" value="TROVE"/>
    <property type="match status" value="1"/>
</dbReference>
<keyword evidence="3" id="KW-0963">Cytoplasm</keyword>
<organism evidence="8">
    <name type="scientific">Capitella teleta</name>
    <name type="common">Polychaete worm</name>
    <dbReference type="NCBI Taxonomy" id="283909"/>
    <lineage>
        <taxon>Eukaryota</taxon>
        <taxon>Metazoa</taxon>
        <taxon>Spiralia</taxon>
        <taxon>Lophotrochozoa</taxon>
        <taxon>Annelida</taxon>
        <taxon>Polychaeta</taxon>
        <taxon>Sedentaria</taxon>
        <taxon>Scolecida</taxon>
        <taxon>Capitellidae</taxon>
        <taxon>Capitella</taxon>
    </lineage>
</organism>
<comment type="subcellular location">
    <subcellularLocation>
        <location evidence="1">Cytoplasm</location>
    </subcellularLocation>
</comment>
<evidence type="ECO:0000256" key="4">
    <source>
        <dbReference type="ARBA" id="ARBA00022723"/>
    </source>
</evidence>
<evidence type="ECO:0000313" key="9">
    <source>
        <dbReference type="EnsemblMetazoa" id="CapteP150806"/>
    </source>
</evidence>
<dbReference type="GO" id="GO:0003723">
    <property type="term" value="F:RNA binding"/>
    <property type="evidence" value="ECO:0007669"/>
    <property type="project" value="UniProtKB-KW"/>
</dbReference>
<reference evidence="9" key="3">
    <citation type="submission" date="2015-06" db="UniProtKB">
        <authorList>
            <consortium name="EnsemblMetazoa"/>
        </authorList>
    </citation>
    <scope>IDENTIFICATION</scope>
</reference>
<reference evidence="8 10" key="2">
    <citation type="journal article" date="2013" name="Nature">
        <title>Insights into bilaterian evolution from three spiralian genomes.</title>
        <authorList>
            <person name="Simakov O."/>
            <person name="Marletaz F."/>
            <person name="Cho S.J."/>
            <person name="Edsinger-Gonzales E."/>
            <person name="Havlak P."/>
            <person name="Hellsten U."/>
            <person name="Kuo D.H."/>
            <person name="Larsson T."/>
            <person name="Lv J."/>
            <person name="Arendt D."/>
            <person name="Savage R."/>
            <person name="Osoegawa K."/>
            <person name="de Jong P."/>
            <person name="Grimwood J."/>
            <person name="Chapman J.A."/>
            <person name="Shapiro H."/>
            <person name="Aerts A."/>
            <person name="Otillar R.P."/>
            <person name="Terry A.Y."/>
            <person name="Boore J.L."/>
            <person name="Grigoriev I.V."/>
            <person name="Lindberg D.R."/>
            <person name="Seaver E.C."/>
            <person name="Weisblat D.A."/>
            <person name="Putnam N.H."/>
            <person name="Rokhsar D.S."/>
        </authorList>
    </citation>
    <scope>NUCLEOTIDE SEQUENCE</scope>
    <source>
        <strain evidence="8 10">I ESC-2004</strain>
    </source>
</reference>
<dbReference type="OrthoDB" id="6098064at2759"/>
<dbReference type="STRING" id="283909.R7THM6"/>
<keyword evidence="5" id="KW-0694">RNA-binding</keyword>
<dbReference type="InterPro" id="IPR037214">
    <property type="entry name" value="TROVE_dom_sf"/>
</dbReference>
<dbReference type="EMBL" id="KB309928">
    <property type="protein sequence ID" value="ELT92967.1"/>
    <property type="molecule type" value="Genomic_DNA"/>
</dbReference>
<feature type="domain" description="TROVE" evidence="7">
    <location>
        <begin position="1"/>
        <end position="360"/>
    </location>
</feature>
<dbReference type="SUPFAM" id="SSF53300">
    <property type="entry name" value="vWA-like"/>
    <property type="match status" value="1"/>
</dbReference>
<evidence type="ECO:0000256" key="3">
    <source>
        <dbReference type="ARBA" id="ARBA00022490"/>
    </source>
</evidence>
<dbReference type="OMA" id="WEHVPLQ"/>
<evidence type="ECO:0000313" key="8">
    <source>
        <dbReference type="EMBL" id="ELT92967.1"/>
    </source>
</evidence>
<dbReference type="FunCoup" id="R7THM6">
    <property type="interactions" value="42"/>
</dbReference>
<dbReference type="AlphaFoldDB" id="R7THM6"/>
<keyword evidence="10" id="KW-1185">Reference proteome</keyword>
<evidence type="ECO:0000256" key="2">
    <source>
        <dbReference type="ARBA" id="ARBA00007814"/>
    </source>
</evidence>
<dbReference type="SUPFAM" id="SSF140864">
    <property type="entry name" value="TROVE domain-like"/>
    <property type="match status" value="1"/>
</dbReference>
<reference evidence="10" key="1">
    <citation type="submission" date="2012-12" db="EMBL/GenBank/DDBJ databases">
        <authorList>
            <person name="Hellsten U."/>
            <person name="Grimwood J."/>
            <person name="Chapman J.A."/>
            <person name="Shapiro H."/>
            <person name="Aerts A."/>
            <person name="Otillar R.P."/>
            <person name="Terry A.Y."/>
            <person name="Boore J.L."/>
            <person name="Simakov O."/>
            <person name="Marletaz F."/>
            <person name="Cho S.-J."/>
            <person name="Edsinger-Gonzales E."/>
            <person name="Havlak P."/>
            <person name="Kuo D.-H."/>
            <person name="Larsson T."/>
            <person name="Lv J."/>
            <person name="Arendt D."/>
            <person name="Savage R."/>
            <person name="Osoegawa K."/>
            <person name="de Jong P."/>
            <person name="Lindberg D.R."/>
            <person name="Seaver E.C."/>
            <person name="Weisblat D.A."/>
            <person name="Putnam N.H."/>
            <person name="Grigoriev I.V."/>
            <person name="Rokhsar D.S."/>
        </authorList>
    </citation>
    <scope>NUCLEOTIDE SEQUENCE</scope>
    <source>
        <strain evidence="10">I ESC-2004</strain>
    </source>
</reference>
<dbReference type="InterPro" id="IPR008858">
    <property type="entry name" value="TROVE_dom"/>
</dbReference>
<evidence type="ECO:0000256" key="1">
    <source>
        <dbReference type="ARBA" id="ARBA00004496"/>
    </source>
</evidence>
<gene>
    <name evidence="8" type="ORF">CAPTEDRAFT_150806</name>
</gene>
<protein>
    <recommendedName>
        <fullName evidence="7">TROVE domain-containing protein</fullName>
    </recommendedName>
</protein>
<dbReference type="EnsemblMetazoa" id="CapteT150806">
    <property type="protein sequence ID" value="CapteP150806"/>
    <property type="gene ID" value="CapteG150806"/>
</dbReference>
<dbReference type="EMBL" id="AMQN01002711">
    <property type="status" value="NOT_ANNOTATED_CDS"/>
    <property type="molecule type" value="Genomic_DNA"/>
</dbReference>